<dbReference type="InterPro" id="IPR010994">
    <property type="entry name" value="RuvA_2-like"/>
</dbReference>
<evidence type="ECO:0000313" key="4">
    <source>
        <dbReference type="EMBL" id="OGI47830.1"/>
    </source>
</evidence>
<reference evidence="4 5" key="1">
    <citation type="journal article" date="2016" name="Nat. Commun.">
        <title>Thousands of microbial genomes shed light on interconnected biogeochemical processes in an aquifer system.</title>
        <authorList>
            <person name="Anantharaman K."/>
            <person name="Brown C.T."/>
            <person name="Hug L.A."/>
            <person name="Sharon I."/>
            <person name="Castelle C.J."/>
            <person name="Probst A.J."/>
            <person name="Thomas B.C."/>
            <person name="Singh A."/>
            <person name="Wilkins M.J."/>
            <person name="Karaoz U."/>
            <person name="Brodie E.L."/>
            <person name="Williams K.H."/>
            <person name="Hubbard S.S."/>
            <person name="Banfield J.F."/>
        </authorList>
    </citation>
    <scope>NUCLEOTIDE SEQUENCE [LARGE SCALE GENOMIC DNA]</scope>
</reference>
<organism evidence="4 5">
    <name type="scientific">Candidatus Muproteobacteria bacterium RBG_16_65_34</name>
    <dbReference type="NCBI Taxonomy" id="1817760"/>
    <lineage>
        <taxon>Bacteria</taxon>
        <taxon>Pseudomonadati</taxon>
        <taxon>Pseudomonadota</taxon>
        <taxon>Candidatus Muproteobacteria</taxon>
    </lineage>
</organism>
<dbReference type="NCBIfam" id="TIGR00732">
    <property type="entry name" value="dprA"/>
    <property type="match status" value="1"/>
</dbReference>
<feature type="domain" description="DprA winged helix" evidence="3">
    <location>
        <begin position="310"/>
        <end position="370"/>
    </location>
</feature>
<dbReference type="PANTHER" id="PTHR43022:SF1">
    <property type="entry name" value="PROTEIN SMF"/>
    <property type="match status" value="1"/>
</dbReference>
<dbReference type="Proteomes" id="UP000178885">
    <property type="component" value="Unassembled WGS sequence"/>
</dbReference>
<dbReference type="Pfam" id="PF02481">
    <property type="entry name" value="DNA_processg_A"/>
    <property type="match status" value="1"/>
</dbReference>
<dbReference type="AlphaFoldDB" id="A0A1F6TRU5"/>
<comment type="caution">
    <text evidence="4">The sequence shown here is derived from an EMBL/GenBank/DDBJ whole genome shotgun (WGS) entry which is preliminary data.</text>
</comment>
<dbReference type="GO" id="GO:0009294">
    <property type="term" value="P:DNA-mediated transformation"/>
    <property type="evidence" value="ECO:0007669"/>
    <property type="project" value="InterPro"/>
</dbReference>
<dbReference type="EMBL" id="MFSU01000045">
    <property type="protein sequence ID" value="OGI47830.1"/>
    <property type="molecule type" value="Genomic_DNA"/>
</dbReference>
<dbReference type="Pfam" id="PF17782">
    <property type="entry name" value="WHD_DprA"/>
    <property type="match status" value="1"/>
</dbReference>
<protein>
    <submittedName>
        <fullName evidence="4">DNA protecting protein DprA</fullName>
    </submittedName>
</protein>
<dbReference type="Gene3D" id="1.10.10.10">
    <property type="entry name" value="Winged helix-like DNA-binding domain superfamily/Winged helix DNA-binding domain"/>
    <property type="match status" value="1"/>
</dbReference>
<comment type="similarity">
    <text evidence="1">Belongs to the DprA/Smf family.</text>
</comment>
<evidence type="ECO:0000256" key="1">
    <source>
        <dbReference type="ARBA" id="ARBA00006525"/>
    </source>
</evidence>
<dbReference type="InterPro" id="IPR057666">
    <property type="entry name" value="DrpA_SLOG"/>
</dbReference>
<proteinExistence type="inferred from homology"/>
<dbReference type="SUPFAM" id="SSF102405">
    <property type="entry name" value="MCP/YpsA-like"/>
    <property type="match status" value="1"/>
</dbReference>
<name>A0A1F6TRU5_9PROT</name>
<feature type="domain" description="Smf/DprA SLOG" evidence="2">
    <location>
        <begin position="88"/>
        <end position="296"/>
    </location>
</feature>
<accession>A0A1F6TRU5</accession>
<dbReference type="SUPFAM" id="SSF47781">
    <property type="entry name" value="RuvA domain 2-like"/>
    <property type="match status" value="1"/>
</dbReference>
<dbReference type="PANTHER" id="PTHR43022">
    <property type="entry name" value="PROTEIN SMF"/>
    <property type="match status" value="1"/>
</dbReference>
<evidence type="ECO:0000259" key="3">
    <source>
        <dbReference type="Pfam" id="PF17782"/>
    </source>
</evidence>
<dbReference type="Gene3D" id="3.40.50.450">
    <property type="match status" value="1"/>
</dbReference>
<dbReference type="InterPro" id="IPR041614">
    <property type="entry name" value="DprA_WH"/>
</dbReference>
<dbReference type="InterPro" id="IPR003488">
    <property type="entry name" value="DprA"/>
</dbReference>
<evidence type="ECO:0000259" key="2">
    <source>
        <dbReference type="Pfam" id="PF02481"/>
    </source>
</evidence>
<sequence>MTGAQSATANPNLELWLAFSRVPGVGVRTRIELLEHFGSIEAVYGASGTELEHCLGGRSEAVRAILAGPDAKEFARERAWLAQPGHRLLTWADADYPPLLRQIHDPPATLYVLGEPRLLMRPQLAVVGARNATPGGAESARAFAQTLAQAGLAITSGLALGIDAAAHRGALEAGGVTIAIAGTGLDRVYPARHRELAHAIAERGAIVSELALGTPPAKENFPVRNRLISGLSLGVLVVEAALKSGSLITARLAAEHGREVFAIPGSIHSPLARGCHALIRQGAKLVETAADVLEELGALARFVQQAPSAPEADARPRDVSASMRRLLDSLGFDPAGVDTLVERSGLTADAVSSMLLQLELQGFVTPCPGGKYQRMS</sequence>
<dbReference type="InterPro" id="IPR036388">
    <property type="entry name" value="WH-like_DNA-bd_sf"/>
</dbReference>
<dbReference type="STRING" id="1817760.A2151_01345"/>
<gene>
    <name evidence="4" type="ORF">A2151_01345</name>
</gene>
<evidence type="ECO:0000313" key="5">
    <source>
        <dbReference type="Proteomes" id="UP000178885"/>
    </source>
</evidence>